<organism evidence="1 2">
    <name type="scientific">Flavobacterium gossypii</name>
    <dbReference type="NCBI Taxonomy" id="1646119"/>
    <lineage>
        <taxon>Bacteria</taxon>
        <taxon>Pseudomonadati</taxon>
        <taxon>Bacteroidota</taxon>
        <taxon>Flavobacteriia</taxon>
        <taxon>Flavobacteriales</taxon>
        <taxon>Flavobacteriaceae</taxon>
        <taxon>Flavobacterium</taxon>
    </lineage>
</organism>
<gene>
    <name evidence="1" type="ORF">GGR22_002331</name>
</gene>
<keyword evidence="2" id="KW-1185">Reference proteome</keyword>
<proteinExistence type="predicted"/>
<name>A0ABR6DRU0_9FLAO</name>
<evidence type="ECO:0000313" key="1">
    <source>
        <dbReference type="EMBL" id="MBA9074164.1"/>
    </source>
</evidence>
<sequence>MRFSSFSKSYNKNTKLLRFKIKRAFIPISFHSPFQSIPLLKNTLIHYQKVFRRRLGDNWEITARKYGIDTVWVRYGCSIAIGKMSVF</sequence>
<reference evidence="1 2" key="1">
    <citation type="submission" date="2020-08" db="EMBL/GenBank/DDBJ databases">
        <title>Genomic Encyclopedia of Type Strains, Phase IV (KMG-IV): sequencing the most valuable type-strain genomes for metagenomic binning, comparative biology and taxonomic classification.</title>
        <authorList>
            <person name="Goeker M."/>
        </authorList>
    </citation>
    <scope>NUCLEOTIDE SEQUENCE [LARGE SCALE GENOMIC DNA]</scope>
    <source>
        <strain evidence="1 2">DSM 100397</strain>
    </source>
</reference>
<dbReference type="Proteomes" id="UP000555003">
    <property type="component" value="Unassembled WGS sequence"/>
</dbReference>
<protein>
    <submittedName>
        <fullName evidence="1">Uncharacterized protein</fullName>
    </submittedName>
</protein>
<accession>A0ABR6DRU0</accession>
<dbReference type="EMBL" id="JACJIS010000002">
    <property type="protein sequence ID" value="MBA9074164.1"/>
    <property type="molecule type" value="Genomic_DNA"/>
</dbReference>
<evidence type="ECO:0000313" key="2">
    <source>
        <dbReference type="Proteomes" id="UP000555003"/>
    </source>
</evidence>
<comment type="caution">
    <text evidence="1">The sequence shown here is derived from an EMBL/GenBank/DDBJ whole genome shotgun (WGS) entry which is preliminary data.</text>
</comment>